<dbReference type="InterPro" id="IPR039276">
    <property type="entry name" value="SHH1/2"/>
</dbReference>
<evidence type="ECO:0000259" key="1">
    <source>
        <dbReference type="Pfam" id="PF16719"/>
    </source>
</evidence>
<reference evidence="2" key="1">
    <citation type="submission" date="2019-12" db="EMBL/GenBank/DDBJ databases">
        <authorList>
            <person name="Scholes J."/>
        </authorList>
    </citation>
    <scope>NUCLEOTIDE SEQUENCE</scope>
</reference>
<organism evidence="2 3">
    <name type="scientific">Striga hermonthica</name>
    <name type="common">Purple witchweed</name>
    <name type="synonym">Buchnera hermonthica</name>
    <dbReference type="NCBI Taxonomy" id="68872"/>
    <lineage>
        <taxon>Eukaryota</taxon>
        <taxon>Viridiplantae</taxon>
        <taxon>Streptophyta</taxon>
        <taxon>Embryophyta</taxon>
        <taxon>Tracheophyta</taxon>
        <taxon>Spermatophyta</taxon>
        <taxon>Magnoliopsida</taxon>
        <taxon>eudicotyledons</taxon>
        <taxon>Gunneridae</taxon>
        <taxon>Pentapetalae</taxon>
        <taxon>asterids</taxon>
        <taxon>lamiids</taxon>
        <taxon>Lamiales</taxon>
        <taxon>Orobanchaceae</taxon>
        <taxon>Buchnereae</taxon>
        <taxon>Striga</taxon>
    </lineage>
</organism>
<dbReference type="Proteomes" id="UP001153555">
    <property type="component" value="Unassembled WGS sequence"/>
</dbReference>
<evidence type="ECO:0000313" key="3">
    <source>
        <dbReference type="Proteomes" id="UP001153555"/>
    </source>
</evidence>
<comment type="caution">
    <text evidence="2">The sequence shown here is derived from an EMBL/GenBank/DDBJ whole genome shotgun (WGS) entry which is preliminary data.</text>
</comment>
<dbReference type="Pfam" id="PF16719">
    <property type="entry name" value="SAWADEE"/>
    <property type="match status" value="1"/>
</dbReference>
<dbReference type="Gene3D" id="2.30.30.140">
    <property type="match status" value="1"/>
</dbReference>
<dbReference type="InterPro" id="IPR032001">
    <property type="entry name" value="SAWADEE_dom"/>
</dbReference>
<dbReference type="PANTHER" id="PTHR33827">
    <property type="entry name" value="PROTEIN SAWADEE HOMEODOMAIN HOMOLOG 2"/>
    <property type="match status" value="1"/>
</dbReference>
<accession>A0A9N7NUM5</accession>
<keyword evidence="3" id="KW-1185">Reference proteome</keyword>
<sequence>MDLRPRQRQTFSGFTSGEVQRMQHSLTEFKERALDGDYCKKLAGIFNRSSGRAGKPAISWTEIRTWFQKNQIGLFTDTSCNADTTPAVPPKALTQSTETGNLKLLEAEIDEDTSELEFEALSKDKAWYDVDTFLSHRYVASGELEVHVKYVGFGAEEAEWVNAKDSVRLRSVALDSSECYKVEAGDHVVCFKETEDKAGYYDAIVIDVERRLHDIRGCRCLFSIRYDHDNTEEKVRLRRLCCRPEMLGDEEDEEE</sequence>
<dbReference type="Gene3D" id="2.40.50.40">
    <property type="match status" value="1"/>
</dbReference>
<dbReference type="GO" id="GO:0003682">
    <property type="term" value="F:chromatin binding"/>
    <property type="evidence" value="ECO:0007669"/>
    <property type="project" value="InterPro"/>
</dbReference>
<gene>
    <name evidence="2" type="ORF">SHERM_05116</name>
</gene>
<proteinExistence type="predicted"/>
<dbReference type="PANTHER" id="PTHR33827:SF3">
    <property type="entry name" value="OS09G0346900 PROTEIN"/>
    <property type="match status" value="1"/>
</dbReference>
<evidence type="ECO:0000313" key="2">
    <source>
        <dbReference type="EMBL" id="CAA0838508.1"/>
    </source>
</evidence>
<dbReference type="AlphaFoldDB" id="A0A9N7NUM5"/>
<dbReference type="OrthoDB" id="1885884at2759"/>
<dbReference type="EMBL" id="CACSLK010030875">
    <property type="protein sequence ID" value="CAA0838508.1"/>
    <property type="molecule type" value="Genomic_DNA"/>
</dbReference>
<dbReference type="GO" id="GO:0003677">
    <property type="term" value="F:DNA binding"/>
    <property type="evidence" value="ECO:0007669"/>
    <property type="project" value="UniProtKB-KW"/>
</dbReference>
<name>A0A9N7NUM5_STRHE</name>
<keyword evidence="2" id="KW-0371">Homeobox</keyword>
<protein>
    <submittedName>
        <fullName evidence="2">Protein SAWADEE HOMEODOMAIN HOMOLOG 1</fullName>
    </submittedName>
</protein>
<feature type="domain" description="SAWADEE" evidence="1">
    <location>
        <begin position="115"/>
        <end position="241"/>
    </location>
</feature>
<dbReference type="InterPro" id="IPR016197">
    <property type="entry name" value="Chromo-like_dom_sf"/>
</dbReference>
<dbReference type="SUPFAM" id="SSF54160">
    <property type="entry name" value="Chromo domain-like"/>
    <property type="match status" value="1"/>
</dbReference>
<keyword evidence="2" id="KW-0238">DNA-binding</keyword>